<sequence>SEPTCDNSSGSSSVGEDHHRRLLAAMNELRKTGRFCDITLQAGFTKILAHKAVLVSSSQYFNAMFSHPMREMDSSCITIGEVDEATLVRLVDFFYTGLLQVNEDTVQSLLPAANLLQLSPVKDACCSFLTKQLHPENCLGILRFARWHDCAALADTSYQLALERFAKVSIGEEFLTLGDDEMEQLISSDRLTASEDHVFEAVRRWVEHDLEERKQFAGHVFDQVRFNFLSRELVVQLSKSVDFLVQNPWCKEHLFQTLVYRLSSSD</sequence>
<dbReference type="STRING" id="147828.A0A4S2M8Z0"/>
<feature type="non-terminal residue" evidence="4">
    <location>
        <position position="1"/>
    </location>
</feature>
<dbReference type="Proteomes" id="UP000308267">
    <property type="component" value="Unassembled WGS sequence"/>
</dbReference>
<protein>
    <recommendedName>
        <fullName evidence="3">BTB domain-containing protein</fullName>
    </recommendedName>
</protein>
<comment type="caution">
    <text evidence="4">The sequence shown here is derived from an EMBL/GenBank/DDBJ whole genome shotgun (WGS) entry which is preliminary data.</text>
</comment>
<dbReference type="Gene3D" id="3.30.710.10">
    <property type="entry name" value="Potassium Channel Kv1.1, Chain A"/>
    <property type="match status" value="1"/>
</dbReference>
<organism evidence="4 5">
    <name type="scientific">Opisthorchis felineus</name>
    <dbReference type="NCBI Taxonomy" id="147828"/>
    <lineage>
        <taxon>Eukaryota</taxon>
        <taxon>Metazoa</taxon>
        <taxon>Spiralia</taxon>
        <taxon>Lophotrochozoa</taxon>
        <taxon>Platyhelminthes</taxon>
        <taxon>Trematoda</taxon>
        <taxon>Digenea</taxon>
        <taxon>Opisthorchiida</taxon>
        <taxon>Opisthorchiata</taxon>
        <taxon>Opisthorchiidae</taxon>
        <taxon>Opisthorchis</taxon>
    </lineage>
</organism>
<dbReference type="SMART" id="SM00225">
    <property type="entry name" value="BTB"/>
    <property type="match status" value="1"/>
</dbReference>
<dbReference type="FunFam" id="3.30.710.10:FF:000001">
    <property type="entry name" value="Kelch-like family member 20"/>
    <property type="match status" value="1"/>
</dbReference>
<dbReference type="EMBL" id="SJOL01003250">
    <property type="protein sequence ID" value="TGZ72836.1"/>
    <property type="molecule type" value="Genomic_DNA"/>
</dbReference>
<evidence type="ECO:0000256" key="1">
    <source>
        <dbReference type="ARBA" id="ARBA00022441"/>
    </source>
</evidence>
<dbReference type="SMART" id="SM00875">
    <property type="entry name" value="BACK"/>
    <property type="match status" value="1"/>
</dbReference>
<evidence type="ECO:0000256" key="2">
    <source>
        <dbReference type="ARBA" id="ARBA00022737"/>
    </source>
</evidence>
<gene>
    <name evidence="4" type="ORF">CRM22_001845</name>
</gene>
<keyword evidence="2" id="KW-0677">Repeat</keyword>
<keyword evidence="1" id="KW-0880">Kelch repeat</keyword>
<dbReference type="InterPro" id="IPR011705">
    <property type="entry name" value="BACK"/>
</dbReference>
<feature type="domain" description="BTB" evidence="3">
    <location>
        <begin position="36"/>
        <end position="103"/>
    </location>
</feature>
<dbReference type="PANTHER" id="PTHR24412">
    <property type="entry name" value="KELCH PROTEIN"/>
    <property type="match status" value="1"/>
</dbReference>
<dbReference type="PROSITE" id="PS50097">
    <property type="entry name" value="BTB"/>
    <property type="match status" value="1"/>
</dbReference>
<proteinExistence type="predicted"/>
<dbReference type="Pfam" id="PF07707">
    <property type="entry name" value="BACK"/>
    <property type="match status" value="1"/>
</dbReference>
<reference evidence="4 5" key="1">
    <citation type="journal article" date="2019" name="BMC Genomics">
        <title>New insights from Opisthorchis felineus genome: update on genomics of the epidemiologically important liver flukes.</title>
        <authorList>
            <person name="Ershov N.I."/>
            <person name="Mordvinov V.A."/>
            <person name="Prokhortchouk E.B."/>
            <person name="Pakharukova M.Y."/>
            <person name="Gunbin K.V."/>
            <person name="Ustyantsev K."/>
            <person name="Genaev M.A."/>
            <person name="Blinov A.G."/>
            <person name="Mazur A."/>
            <person name="Boulygina E."/>
            <person name="Tsygankova S."/>
            <person name="Khrameeva E."/>
            <person name="Chekanov N."/>
            <person name="Fan G."/>
            <person name="Xiao A."/>
            <person name="Zhang H."/>
            <person name="Xu X."/>
            <person name="Yang H."/>
            <person name="Solovyev V."/>
            <person name="Lee S.M."/>
            <person name="Liu X."/>
            <person name="Afonnikov D.A."/>
            <person name="Skryabin K.G."/>
        </authorList>
    </citation>
    <scope>NUCLEOTIDE SEQUENCE [LARGE SCALE GENOMIC DNA]</scope>
    <source>
        <strain evidence="4">AK-0245</strain>
        <tissue evidence="4">Whole organism</tissue>
    </source>
</reference>
<accession>A0A4S2M8Z0</accession>
<evidence type="ECO:0000313" key="4">
    <source>
        <dbReference type="EMBL" id="TGZ72836.1"/>
    </source>
</evidence>
<dbReference type="InterPro" id="IPR011333">
    <property type="entry name" value="SKP1/BTB/POZ_sf"/>
</dbReference>
<dbReference type="InterPro" id="IPR000210">
    <property type="entry name" value="BTB/POZ_dom"/>
</dbReference>
<dbReference type="PANTHER" id="PTHR24412:SF441">
    <property type="entry name" value="KELCH-LIKE PROTEIN 28"/>
    <property type="match status" value="1"/>
</dbReference>
<dbReference type="Gene3D" id="1.25.40.420">
    <property type="match status" value="1"/>
</dbReference>
<keyword evidence="5" id="KW-1185">Reference proteome</keyword>
<dbReference type="FunFam" id="1.25.40.420:FF:000001">
    <property type="entry name" value="Kelch-like family member 12"/>
    <property type="match status" value="1"/>
</dbReference>
<name>A0A4S2M8Z0_OPIFE</name>
<evidence type="ECO:0000313" key="5">
    <source>
        <dbReference type="Proteomes" id="UP000308267"/>
    </source>
</evidence>
<dbReference type="AlphaFoldDB" id="A0A4S2M8Z0"/>
<dbReference type="OrthoDB" id="6418787at2759"/>
<dbReference type="Pfam" id="PF00651">
    <property type="entry name" value="BTB"/>
    <property type="match status" value="1"/>
</dbReference>
<evidence type="ECO:0000259" key="3">
    <source>
        <dbReference type="PROSITE" id="PS50097"/>
    </source>
</evidence>
<dbReference type="SUPFAM" id="SSF54695">
    <property type="entry name" value="POZ domain"/>
    <property type="match status" value="1"/>
</dbReference>